<dbReference type="SUPFAM" id="SSF57625">
    <property type="entry name" value="Invertebrate chitin-binding proteins"/>
    <property type="match status" value="1"/>
</dbReference>
<dbReference type="Pfam" id="PF01607">
    <property type="entry name" value="CBM_14"/>
    <property type="match status" value="1"/>
</dbReference>
<feature type="region of interest" description="Disordered" evidence="1">
    <location>
        <begin position="1"/>
        <end position="20"/>
    </location>
</feature>
<dbReference type="InterPro" id="IPR052976">
    <property type="entry name" value="Scoloptoxin-like"/>
</dbReference>
<protein>
    <recommendedName>
        <fullName evidence="2">Chitin-binding type-2 domain-containing protein</fullName>
    </recommendedName>
</protein>
<sequence>MSGDRPTVRREMKEAESVVQEESSLQRVQADVNITGQAQQRIITDYQAFLNEFYGRSLRHSDRNQQYRQDRKYQESKLSTAYQKVRSHIANSHNSDSAYTSLTSIPKTSFSCRGRKGVFADVETKCQVFHDCSDWSKVSSLCPPGTAFCEANKRCEWFDTVRCKQ</sequence>
<evidence type="ECO:0000256" key="1">
    <source>
        <dbReference type="SAM" id="MobiDB-lite"/>
    </source>
</evidence>
<keyword evidence="4" id="KW-1185">Reference proteome</keyword>
<dbReference type="InterPro" id="IPR002557">
    <property type="entry name" value="Chitin-bd_dom"/>
</dbReference>
<name>A0A026WNM6_OOCBI</name>
<evidence type="ECO:0000313" key="3">
    <source>
        <dbReference type="EMBL" id="EZA57647.1"/>
    </source>
</evidence>
<dbReference type="GO" id="GO:0008061">
    <property type="term" value="F:chitin binding"/>
    <property type="evidence" value="ECO:0007669"/>
    <property type="project" value="InterPro"/>
</dbReference>
<accession>A0A026WNM6</accession>
<dbReference type="InterPro" id="IPR036508">
    <property type="entry name" value="Chitin-bd_dom_sf"/>
</dbReference>
<dbReference type="Gene3D" id="2.170.140.10">
    <property type="entry name" value="Chitin binding domain"/>
    <property type="match status" value="1"/>
</dbReference>
<dbReference type="STRING" id="2015173.A0A026WNM6"/>
<gene>
    <name evidence="3" type="ORF">X777_00747</name>
</gene>
<reference evidence="3 4" key="1">
    <citation type="journal article" date="2014" name="Curr. Biol.">
        <title>The genome of the clonal raider ant Cerapachys biroi.</title>
        <authorList>
            <person name="Oxley P.R."/>
            <person name="Ji L."/>
            <person name="Fetter-Pruneda I."/>
            <person name="McKenzie S.K."/>
            <person name="Li C."/>
            <person name="Hu H."/>
            <person name="Zhang G."/>
            <person name="Kronauer D.J."/>
        </authorList>
    </citation>
    <scope>NUCLEOTIDE SEQUENCE [LARGE SCALE GENOMIC DNA]</scope>
</reference>
<dbReference type="PROSITE" id="PS50940">
    <property type="entry name" value="CHIT_BIND_II"/>
    <property type="match status" value="1"/>
</dbReference>
<dbReference type="GO" id="GO:0005576">
    <property type="term" value="C:extracellular region"/>
    <property type="evidence" value="ECO:0007669"/>
    <property type="project" value="InterPro"/>
</dbReference>
<dbReference type="Proteomes" id="UP000053097">
    <property type="component" value="Unassembled WGS sequence"/>
</dbReference>
<dbReference type="AlphaFoldDB" id="A0A026WNM6"/>
<organism evidence="3 4">
    <name type="scientific">Ooceraea biroi</name>
    <name type="common">Clonal raider ant</name>
    <name type="synonym">Cerapachys biroi</name>
    <dbReference type="NCBI Taxonomy" id="2015173"/>
    <lineage>
        <taxon>Eukaryota</taxon>
        <taxon>Metazoa</taxon>
        <taxon>Ecdysozoa</taxon>
        <taxon>Arthropoda</taxon>
        <taxon>Hexapoda</taxon>
        <taxon>Insecta</taxon>
        <taxon>Pterygota</taxon>
        <taxon>Neoptera</taxon>
        <taxon>Endopterygota</taxon>
        <taxon>Hymenoptera</taxon>
        <taxon>Apocrita</taxon>
        <taxon>Aculeata</taxon>
        <taxon>Formicoidea</taxon>
        <taxon>Formicidae</taxon>
        <taxon>Dorylinae</taxon>
        <taxon>Ooceraea</taxon>
    </lineage>
</organism>
<dbReference type="PANTHER" id="PTHR22933">
    <property type="entry name" value="FI18007P1-RELATED"/>
    <property type="match status" value="1"/>
</dbReference>
<evidence type="ECO:0000259" key="2">
    <source>
        <dbReference type="PROSITE" id="PS50940"/>
    </source>
</evidence>
<proteinExistence type="predicted"/>
<dbReference type="PANTHER" id="PTHR22933:SF31">
    <property type="entry name" value="FI18007P1"/>
    <property type="match status" value="1"/>
</dbReference>
<feature type="compositionally biased region" description="Basic and acidic residues" evidence="1">
    <location>
        <begin position="1"/>
        <end position="16"/>
    </location>
</feature>
<evidence type="ECO:0000313" key="4">
    <source>
        <dbReference type="Proteomes" id="UP000053097"/>
    </source>
</evidence>
<dbReference type="EMBL" id="KK107139">
    <property type="protein sequence ID" value="EZA57647.1"/>
    <property type="molecule type" value="Genomic_DNA"/>
</dbReference>
<feature type="domain" description="Chitin-binding type-2" evidence="2">
    <location>
        <begin position="109"/>
        <end position="165"/>
    </location>
</feature>
<dbReference type="OrthoDB" id="10059269at2759"/>